<dbReference type="Pfam" id="PF21203">
    <property type="entry name" value="ECM10"/>
    <property type="match status" value="1"/>
</dbReference>
<dbReference type="CDD" id="cd22209">
    <property type="entry name" value="EMC10"/>
    <property type="match status" value="1"/>
</dbReference>
<accession>A0A9N9GPM4</accession>
<reference evidence="3" key="1">
    <citation type="submission" date="2021-06" db="EMBL/GenBank/DDBJ databases">
        <authorList>
            <person name="Kallberg Y."/>
            <person name="Tangrot J."/>
            <person name="Rosling A."/>
        </authorList>
    </citation>
    <scope>NUCLEOTIDE SEQUENCE</scope>
    <source>
        <strain evidence="3">BR232B</strain>
    </source>
</reference>
<dbReference type="Proteomes" id="UP000789739">
    <property type="component" value="Unassembled WGS sequence"/>
</dbReference>
<dbReference type="AlphaFoldDB" id="A0A9N9GPM4"/>
<proteinExistence type="predicted"/>
<dbReference type="PANTHER" id="PTHR39219:SF1">
    <property type="entry name" value="ER MEMBRANE PROTEIN COMPLEX SUBUNIT 10"/>
    <property type="match status" value="1"/>
</dbReference>
<feature type="signal peptide" evidence="2">
    <location>
        <begin position="1"/>
        <end position="27"/>
    </location>
</feature>
<keyword evidence="4" id="KW-1185">Reference proteome</keyword>
<keyword evidence="2" id="KW-0732">Signal</keyword>
<comment type="caution">
    <text evidence="3">The sequence shown here is derived from an EMBL/GenBank/DDBJ whole genome shotgun (WGS) entry which is preliminary data.</text>
</comment>
<organism evidence="3 4">
    <name type="scientific">Paraglomus brasilianum</name>
    <dbReference type="NCBI Taxonomy" id="144538"/>
    <lineage>
        <taxon>Eukaryota</taxon>
        <taxon>Fungi</taxon>
        <taxon>Fungi incertae sedis</taxon>
        <taxon>Mucoromycota</taxon>
        <taxon>Glomeromycotina</taxon>
        <taxon>Glomeromycetes</taxon>
        <taxon>Paraglomerales</taxon>
        <taxon>Paraglomeraceae</taxon>
        <taxon>Paraglomus</taxon>
    </lineage>
</organism>
<feature type="chain" id="PRO_5040358483" evidence="2">
    <location>
        <begin position="28"/>
        <end position="232"/>
    </location>
</feature>
<evidence type="ECO:0000256" key="1">
    <source>
        <dbReference type="SAM" id="MobiDB-lite"/>
    </source>
</evidence>
<evidence type="ECO:0000256" key="2">
    <source>
        <dbReference type="SAM" id="SignalP"/>
    </source>
</evidence>
<sequence length="232" mass="26047">MNIFRLLWSLTSCVCLLLIPIIPFAEAETDAKPYEHEYTVYHKLASQPAYSKRGELRVTPSMAVAQYVDAKNALYVNKGEGSEDEIYFVKIVDNENAEQSYLSFTKLCLLWSSKFEDEIIIHLDSSNNLYHFDYYTAVDHCNGTEVDDTRFKTTVQTIKSIPGPRPKLHGPVPVAEDGTVIGPPPEKSFIQKYWIYILPLLIIMMLNNAPPEEGQEGQGGQSGQGGNRPARG</sequence>
<dbReference type="OrthoDB" id="1894652at2759"/>
<gene>
    <name evidence="3" type="ORF">PBRASI_LOCUS8483</name>
</gene>
<protein>
    <submittedName>
        <fullName evidence="3">5910_t:CDS:1</fullName>
    </submittedName>
</protein>
<name>A0A9N9GPM4_9GLOM</name>
<evidence type="ECO:0000313" key="3">
    <source>
        <dbReference type="EMBL" id="CAG8616979.1"/>
    </source>
</evidence>
<evidence type="ECO:0000313" key="4">
    <source>
        <dbReference type="Proteomes" id="UP000789739"/>
    </source>
</evidence>
<feature type="compositionally biased region" description="Gly residues" evidence="1">
    <location>
        <begin position="216"/>
        <end position="226"/>
    </location>
</feature>
<feature type="region of interest" description="Disordered" evidence="1">
    <location>
        <begin position="212"/>
        <end position="232"/>
    </location>
</feature>
<dbReference type="EMBL" id="CAJVPI010001531">
    <property type="protein sequence ID" value="CAG8616979.1"/>
    <property type="molecule type" value="Genomic_DNA"/>
</dbReference>
<dbReference type="PANTHER" id="PTHR39219">
    <property type="entry name" value="ER MEMBRANE PROTEIN COMPLEX SUBUNIT 10"/>
    <property type="match status" value="1"/>
</dbReference>